<name>M5DUR0_9GAMM</name>
<keyword evidence="3" id="KW-1185">Reference proteome</keyword>
<sequence>MKLKATLLKLEKNTQGRDFVVGDLHGHVTKLHDQLAALNFNSAVDRVICVGDLIDRGPESAEALNLLNEPWFFSVIGNHEYLMINGMRYKSSRHRMAWLNHGGDWITQTSPALWDDWFDAIEALPLAIEVEGSDGSRYGIIHADYPHSHWQEFGHLTPELLEKCIWSRSQFQCQSRHVVNGIDYLIHGHNVNGGDLQLGNRFYIERGAYLGNDLVIKEL</sequence>
<dbReference type="HOGENOM" id="CLU_023125_1_0_6"/>
<dbReference type="Pfam" id="PF00149">
    <property type="entry name" value="Metallophos"/>
    <property type="match status" value="1"/>
</dbReference>
<dbReference type="SUPFAM" id="SSF56300">
    <property type="entry name" value="Metallo-dependent phosphatases"/>
    <property type="match status" value="1"/>
</dbReference>
<dbReference type="GO" id="GO:0005737">
    <property type="term" value="C:cytoplasm"/>
    <property type="evidence" value="ECO:0007669"/>
    <property type="project" value="TreeGrafter"/>
</dbReference>
<dbReference type="RefSeq" id="WP_015487694.1">
    <property type="nucleotide sequence ID" value="NC_020888.1"/>
</dbReference>
<dbReference type="KEGG" id="tol:TOL_2579"/>
<dbReference type="GO" id="GO:0016791">
    <property type="term" value="F:phosphatase activity"/>
    <property type="evidence" value="ECO:0007669"/>
    <property type="project" value="TreeGrafter"/>
</dbReference>
<dbReference type="STRING" id="187493.CN03_05445"/>
<protein>
    <submittedName>
        <fullName evidence="2">Serine/threonine protein phosphatase 1</fullName>
    </submittedName>
</protein>
<reference evidence="2 3" key="1">
    <citation type="journal article" date="2013" name="Genome Announc.">
        <title>Genome Sequence of Thalassolituus oleivorans MIL-1 (DSM 14913T).</title>
        <authorList>
            <person name="Golyshin P.N."/>
            <person name="Werner J."/>
            <person name="Chernikova T.N."/>
            <person name="Tran H."/>
            <person name="Ferrer M."/>
            <person name="Yakimov M.M."/>
            <person name="Teeling H."/>
            <person name="Golyshina O.V."/>
        </authorList>
    </citation>
    <scope>NUCLEOTIDE SEQUENCE [LARGE SCALE GENOMIC DNA]</scope>
    <source>
        <strain evidence="2 3">MIL-1</strain>
    </source>
</reference>
<gene>
    <name evidence="2" type="ORF">TOL_2579</name>
</gene>
<organism evidence="2 3">
    <name type="scientific">Thalassolituus oleivorans MIL-1</name>
    <dbReference type="NCBI Taxonomy" id="1298593"/>
    <lineage>
        <taxon>Bacteria</taxon>
        <taxon>Pseudomonadati</taxon>
        <taxon>Pseudomonadota</taxon>
        <taxon>Gammaproteobacteria</taxon>
        <taxon>Oceanospirillales</taxon>
        <taxon>Oceanospirillaceae</taxon>
        <taxon>Thalassolituus</taxon>
    </lineage>
</organism>
<dbReference type="GO" id="GO:0008803">
    <property type="term" value="F:bis(5'-nucleosyl)-tetraphosphatase (symmetrical) activity"/>
    <property type="evidence" value="ECO:0007669"/>
    <property type="project" value="TreeGrafter"/>
</dbReference>
<dbReference type="EMBL" id="HF680312">
    <property type="protein sequence ID" value="CCU72978.1"/>
    <property type="molecule type" value="Genomic_DNA"/>
</dbReference>
<evidence type="ECO:0000259" key="1">
    <source>
        <dbReference type="Pfam" id="PF00149"/>
    </source>
</evidence>
<dbReference type="Gene3D" id="3.60.21.10">
    <property type="match status" value="1"/>
</dbReference>
<dbReference type="InterPro" id="IPR050126">
    <property type="entry name" value="Ap4A_hydrolase"/>
</dbReference>
<dbReference type="Proteomes" id="UP000011866">
    <property type="component" value="Chromosome"/>
</dbReference>
<dbReference type="InterPro" id="IPR004843">
    <property type="entry name" value="Calcineurin-like_PHP"/>
</dbReference>
<dbReference type="PANTHER" id="PTHR42850:SF11">
    <property type="entry name" value="BIS(5'-NUCLEOSYL)-TETRAPHOSPHATASE [SYMMETRICAL]"/>
    <property type="match status" value="1"/>
</dbReference>
<dbReference type="GeneID" id="79177353"/>
<evidence type="ECO:0000313" key="2">
    <source>
        <dbReference type="EMBL" id="CCU72978.1"/>
    </source>
</evidence>
<dbReference type="PANTHER" id="PTHR42850">
    <property type="entry name" value="METALLOPHOSPHOESTERASE"/>
    <property type="match status" value="1"/>
</dbReference>
<feature type="domain" description="Calcineurin-like phosphoesterase" evidence="1">
    <location>
        <begin position="20"/>
        <end position="190"/>
    </location>
</feature>
<dbReference type="AlphaFoldDB" id="M5DUR0"/>
<evidence type="ECO:0000313" key="3">
    <source>
        <dbReference type="Proteomes" id="UP000011866"/>
    </source>
</evidence>
<dbReference type="eggNOG" id="COG0639">
    <property type="taxonomic scope" value="Bacteria"/>
</dbReference>
<accession>M5DUR0</accession>
<dbReference type="GO" id="GO:0110154">
    <property type="term" value="P:RNA decapping"/>
    <property type="evidence" value="ECO:0007669"/>
    <property type="project" value="TreeGrafter"/>
</dbReference>
<proteinExistence type="predicted"/>
<dbReference type="InterPro" id="IPR029052">
    <property type="entry name" value="Metallo-depent_PP-like"/>
</dbReference>